<dbReference type="AlphaFoldDB" id="A0A1I8A026"/>
<protein>
    <recommendedName>
        <fullName evidence="2">Metalloendopeptidase</fullName>
        <ecNumber evidence="2">3.4.24.-</ecNumber>
    </recommendedName>
</protein>
<comment type="caution">
    <text evidence="1">Lacks conserved residue(s) required for the propagation of feature annotation.</text>
</comment>
<keyword evidence="2" id="KW-0862">Zinc</keyword>
<accession>A0A1I8A026</accession>
<evidence type="ECO:0000313" key="4">
    <source>
        <dbReference type="Proteomes" id="UP000095287"/>
    </source>
</evidence>
<keyword evidence="2" id="KW-0482">Metalloprotease</keyword>
<dbReference type="Gene3D" id="3.40.390.10">
    <property type="entry name" value="Collagenase (Catalytic Domain)"/>
    <property type="match status" value="1"/>
</dbReference>
<proteinExistence type="predicted"/>
<organism evidence="4 5">
    <name type="scientific">Steinernema glaseri</name>
    <dbReference type="NCBI Taxonomy" id="37863"/>
    <lineage>
        <taxon>Eukaryota</taxon>
        <taxon>Metazoa</taxon>
        <taxon>Ecdysozoa</taxon>
        <taxon>Nematoda</taxon>
        <taxon>Chromadorea</taxon>
        <taxon>Rhabditida</taxon>
        <taxon>Tylenchina</taxon>
        <taxon>Panagrolaimomorpha</taxon>
        <taxon>Strongyloidoidea</taxon>
        <taxon>Steinernematidae</taxon>
        <taxon>Steinernema</taxon>
    </lineage>
</organism>
<dbReference type="Proteomes" id="UP000095287">
    <property type="component" value="Unplaced"/>
</dbReference>
<dbReference type="WBParaSite" id="L893_g31529.t1">
    <property type="protein sequence ID" value="L893_g31529.t1"/>
    <property type="gene ID" value="L893_g31529"/>
</dbReference>
<dbReference type="InterPro" id="IPR001506">
    <property type="entry name" value="Peptidase_M12A"/>
</dbReference>
<keyword evidence="2" id="KW-0378">Hydrolase</keyword>
<evidence type="ECO:0000313" key="5">
    <source>
        <dbReference type="WBParaSite" id="L893_g31529.t1"/>
    </source>
</evidence>
<dbReference type="PRINTS" id="PR00480">
    <property type="entry name" value="ASTACIN"/>
</dbReference>
<reference evidence="5" key="1">
    <citation type="submission" date="2016-11" db="UniProtKB">
        <authorList>
            <consortium name="WormBaseParasite"/>
        </authorList>
    </citation>
    <scope>IDENTIFICATION</scope>
</reference>
<dbReference type="InterPro" id="IPR024079">
    <property type="entry name" value="MetalloPept_cat_dom_sf"/>
</dbReference>
<evidence type="ECO:0000256" key="2">
    <source>
        <dbReference type="RuleBase" id="RU361183"/>
    </source>
</evidence>
<dbReference type="PANTHER" id="PTHR10127">
    <property type="entry name" value="DISCOIDIN, CUB, EGF, LAMININ , AND ZINC METALLOPROTEASE DOMAIN CONTAINING"/>
    <property type="match status" value="1"/>
</dbReference>
<feature type="domain" description="Peptidase M12A" evidence="3">
    <location>
        <begin position="1"/>
        <end position="97"/>
    </location>
</feature>
<evidence type="ECO:0000256" key="1">
    <source>
        <dbReference type="PROSITE-ProRule" id="PRU01211"/>
    </source>
</evidence>
<comment type="cofactor">
    <cofactor evidence="2">
        <name>Zn(2+)</name>
        <dbReference type="ChEBI" id="CHEBI:29105"/>
    </cofactor>
    <text evidence="2">Binds 1 zinc ion per subunit.</text>
</comment>
<dbReference type="SUPFAM" id="SSF55486">
    <property type="entry name" value="Metalloproteases ('zincins'), catalytic domain"/>
    <property type="match status" value="1"/>
</dbReference>
<dbReference type="EC" id="3.4.24.-" evidence="2"/>
<keyword evidence="2" id="KW-0645">Protease</keyword>
<keyword evidence="2" id="KW-0479">Metal-binding</keyword>
<name>A0A1I8A026_9BILA</name>
<sequence length="138" mass="16207">MHEQSRWDRDQYLTVDLTKVDTSMRYNYNKYEKEENDNYGKQYDYGGNMHYKDNDMAKGAGDIVMIAKNPAYQMSIGGAIGPVFGDVYEMNMQYKCYEGMKFCCKEQFNQTMTTASNLLVIQAYNSFYYTTFSVQYKL</sequence>
<dbReference type="Pfam" id="PF01400">
    <property type="entry name" value="Astacin"/>
    <property type="match status" value="1"/>
</dbReference>
<evidence type="ECO:0000259" key="3">
    <source>
        <dbReference type="PROSITE" id="PS51864"/>
    </source>
</evidence>
<dbReference type="GO" id="GO:0006508">
    <property type="term" value="P:proteolysis"/>
    <property type="evidence" value="ECO:0007669"/>
    <property type="project" value="UniProtKB-KW"/>
</dbReference>
<dbReference type="GO" id="GO:0004222">
    <property type="term" value="F:metalloendopeptidase activity"/>
    <property type="evidence" value="ECO:0007669"/>
    <property type="project" value="UniProtKB-UniRule"/>
</dbReference>
<dbReference type="PROSITE" id="PS51864">
    <property type="entry name" value="ASTACIN"/>
    <property type="match status" value="1"/>
</dbReference>
<dbReference type="GO" id="GO:0046872">
    <property type="term" value="F:metal ion binding"/>
    <property type="evidence" value="ECO:0007669"/>
    <property type="project" value="UniProtKB-KW"/>
</dbReference>
<dbReference type="PANTHER" id="PTHR10127:SF850">
    <property type="entry name" value="METALLOENDOPEPTIDASE"/>
    <property type="match status" value="1"/>
</dbReference>
<keyword evidence="4" id="KW-1185">Reference proteome</keyword>